<dbReference type="InParanoid" id="H9GCY2"/>
<keyword evidence="5" id="KW-0735">Signal-anchor</keyword>
<reference evidence="15" key="1">
    <citation type="submission" date="2009-12" db="EMBL/GenBank/DDBJ databases">
        <title>The Genome Sequence of Anolis carolinensis (Green Anole Lizard).</title>
        <authorList>
            <consortium name="The Genome Sequencing Platform"/>
            <person name="Di Palma F."/>
            <person name="Alfoldi J."/>
            <person name="Heiman D."/>
            <person name="Young S."/>
            <person name="Grabherr M."/>
            <person name="Johnson J."/>
            <person name="Lander E.S."/>
            <person name="Lindblad-Toh K."/>
        </authorList>
    </citation>
    <scope>NUCLEOTIDE SEQUENCE [LARGE SCALE GENOMIC DNA]</scope>
    <source>
        <strain evidence="15">JBL SC #1</strain>
    </source>
</reference>
<evidence type="ECO:0000256" key="7">
    <source>
        <dbReference type="ARBA" id="ARBA00023034"/>
    </source>
</evidence>
<keyword evidence="7" id="KW-0333">Golgi apparatus</keyword>
<dbReference type="GO" id="GO:0000139">
    <property type="term" value="C:Golgi membrane"/>
    <property type="evidence" value="ECO:0007669"/>
    <property type="project" value="UniProtKB-SubCell"/>
</dbReference>
<keyword evidence="8 13" id="KW-0472">Membrane</keyword>
<evidence type="ECO:0000313" key="15">
    <source>
        <dbReference type="Ensembl" id="ENSACAP00000007540.4"/>
    </source>
</evidence>
<dbReference type="Ensembl" id="ENSACAT00000007701.4">
    <property type="protein sequence ID" value="ENSACAP00000007540.4"/>
    <property type="gene ID" value="ENSACAG00000007709.4"/>
</dbReference>
<dbReference type="AlphaFoldDB" id="H9GCY2"/>
<evidence type="ECO:0000256" key="12">
    <source>
        <dbReference type="SAM" id="MobiDB-lite"/>
    </source>
</evidence>
<feature type="region of interest" description="Disordered" evidence="12">
    <location>
        <begin position="456"/>
        <end position="477"/>
    </location>
</feature>
<dbReference type="eggNOG" id="ENOG502RGC5">
    <property type="taxonomic scope" value="Eukaryota"/>
</dbReference>
<evidence type="ECO:0000256" key="2">
    <source>
        <dbReference type="ARBA" id="ARBA00005530"/>
    </source>
</evidence>
<dbReference type="HOGENOM" id="CLU_028381_3_2_1"/>
<evidence type="ECO:0000259" key="14">
    <source>
        <dbReference type="Pfam" id="PF00685"/>
    </source>
</evidence>
<keyword evidence="10" id="KW-0119">Carbohydrate metabolism</keyword>
<evidence type="ECO:0000256" key="8">
    <source>
        <dbReference type="ARBA" id="ARBA00023136"/>
    </source>
</evidence>
<dbReference type="PANTHER" id="PTHR10704">
    <property type="entry name" value="CARBOHYDRATE SULFOTRANSFERASE"/>
    <property type="match status" value="1"/>
</dbReference>
<feature type="transmembrane region" description="Helical" evidence="13">
    <location>
        <begin position="92"/>
        <end position="110"/>
    </location>
</feature>
<dbReference type="Proteomes" id="UP000001646">
    <property type="component" value="Unplaced"/>
</dbReference>
<keyword evidence="3 11" id="KW-0808">Transferase</keyword>
<dbReference type="Pfam" id="PF00685">
    <property type="entry name" value="Sulfotransfer_1"/>
    <property type="match status" value="1"/>
</dbReference>
<dbReference type="SUPFAM" id="SSF52540">
    <property type="entry name" value="P-loop containing nucleoside triphosphate hydrolases"/>
    <property type="match status" value="1"/>
</dbReference>
<dbReference type="GO" id="GO:0006044">
    <property type="term" value="P:N-acetylglucosamine metabolic process"/>
    <property type="evidence" value="ECO:0000318"/>
    <property type="project" value="GO_Central"/>
</dbReference>
<reference evidence="15" key="3">
    <citation type="submission" date="2025-09" db="UniProtKB">
        <authorList>
            <consortium name="Ensembl"/>
        </authorList>
    </citation>
    <scope>IDENTIFICATION</scope>
</reference>
<sequence>MAIQPGKLTATQTPLCSPPSLRACTDSLQRPESESVTPNHQYPSCGNWFPCGIGQPWLISPFLSPFLPLPHFFPFTAPFPRPLAAMTKIQQFQLLLILAVQVLVLVCFFMDFRGRKELYLEDEQPSKVHVLILSSWRSGSSFVGQLFSQHPDVFYLMEPAWHVWATMHQNSVKVLHMAVRDLIRSIFKCDMSVFDAYMPEKRNKSALFKWETSRALCSQPACSAFPRGDIVPKQACQALCGRYPFSTIEEACQIYSHVALKEVRIMDLRSLLPLLTDPSLNLRIIHLVRDPRAVFHSRTRDGTAPALSLGSRIMSRGKGLPKEPEALTVMREICRSQVEISETQRAFPSTLQGRYHLVRYEDIARDPLAKAAELYTFVGLDFPPTLQQWVHNITHGPGLGRAAFDTTARDAEDVAQAWRNSLPYTQVAMLQDICQDAMRLLGYQRVASVEEQQDLGLSLLDTPKPQGKEAAKTAPSS</sequence>
<evidence type="ECO:0000256" key="4">
    <source>
        <dbReference type="ARBA" id="ARBA00022692"/>
    </source>
</evidence>
<evidence type="ECO:0000256" key="5">
    <source>
        <dbReference type="ARBA" id="ARBA00022968"/>
    </source>
</evidence>
<feature type="domain" description="Sulfotransferase" evidence="14">
    <location>
        <begin position="129"/>
        <end position="441"/>
    </location>
</feature>
<evidence type="ECO:0000256" key="10">
    <source>
        <dbReference type="ARBA" id="ARBA00023277"/>
    </source>
</evidence>
<evidence type="ECO:0000313" key="16">
    <source>
        <dbReference type="Proteomes" id="UP000001646"/>
    </source>
</evidence>
<comment type="similarity">
    <text evidence="2">Belongs to the sulfotransferase 1 family. Gal/GlcNAc/GalNAc subfamily.</text>
</comment>
<protein>
    <recommendedName>
        <fullName evidence="11">Sulfotransferase</fullName>
        <ecNumber evidence="11">2.8.2.-</ecNumber>
    </recommendedName>
</protein>
<dbReference type="PANTHER" id="PTHR10704:SF40">
    <property type="entry name" value="CARBOHYDRATE SULFOTRANSFERASE 4"/>
    <property type="match status" value="1"/>
</dbReference>
<dbReference type="GeneTree" id="ENSGT00940000162746"/>
<keyword evidence="9" id="KW-0325">Glycoprotein</keyword>
<dbReference type="Bgee" id="ENSACAG00000007709">
    <property type="expression patterns" value="Expressed in liver and 5 other cell types or tissues"/>
</dbReference>
<keyword evidence="16" id="KW-1185">Reference proteome</keyword>
<evidence type="ECO:0000256" key="3">
    <source>
        <dbReference type="ARBA" id="ARBA00022679"/>
    </source>
</evidence>
<dbReference type="InterPro" id="IPR051135">
    <property type="entry name" value="Gal/GlcNAc/GalNAc_ST"/>
</dbReference>
<gene>
    <name evidence="15" type="primary">chst4</name>
</gene>
<dbReference type="FunFam" id="3.40.50.300:FF:000703">
    <property type="entry name" value="Sulfotransferase"/>
    <property type="match status" value="1"/>
</dbReference>
<evidence type="ECO:0000256" key="11">
    <source>
        <dbReference type="RuleBase" id="RU361155"/>
    </source>
</evidence>
<reference evidence="15" key="2">
    <citation type="submission" date="2025-08" db="UniProtKB">
        <authorList>
            <consortium name="Ensembl"/>
        </authorList>
    </citation>
    <scope>IDENTIFICATION</scope>
</reference>
<keyword evidence="6 13" id="KW-1133">Transmembrane helix</keyword>
<dbReference type="EC" id="2.8.2.-" evidence="11"/>
<accession>H9GCY2</accession>
<dbReference type="GO" id="GO:0006790">
    <property type="term" value="P:sulfur compound metabolic process"/>
    <property type="evidence" value="ECO:0000318"/>
    <property type="project" value="GO_Central"/>
</dbReference>
<evidence type="ECO:0000256" key="6">
    <source>
        <dbReference type="ARBA" id="ARBA00022989"/>
    </source>
</evidence>
<dbReference type="InterPro" id="IPR000863">
    <property type="entry name" value="Sulfotransferase_dom"/>
</dbReference>
<dbReference type="GO" id="GO:0001517">
    <property type="term" value="F:N-acetylglucosamine 6-O-sulfotransferase activity"/>
    <property type="evidence" value="ECO:0000318"/>
    <property type="project" value="GO_Central"/>
</dbReference>
<dbReference type="InterPro" id="IPR027417">
    <property type="entry name" value="P-loop_NTPase"/>
</dbReference>
<evidence type="ECO:0000256" key="1">
    <source>
        <dbReference type="ARBA" id="ARBA00004323"/>
    </source>
</evidence>
<evidence type="ECO:0000256" key="13">
    <source>
        <dbReference type="SAM" id="Phobius"/>
    </source>
</evidence>
<dbReference type="GO" id="GO:0005802">
    <property type="term" value="C:trans-Golgi network"/>
    <property type="evidence" value="ECO:0000318"/>
    <property type="project" value="GO_Central"/>
</dbReference>
<evidence type="ECO:0000256" key="9">
    <source>
        <dbReference type="ARBA" id="ARBA00023180"/>
    </source>
</evidence>
<dbReference type="Gene3D" id="3.40.50.300">
    <property type="entry name" value="P-loop containing nucleotide triphosphate hydrolases"/>
    <property type="match status" value="1"/>
</dbReference>
<keyword evidence="4 13" id="KW-0812">Transmembrane</keyword>
<dbReference type="STRING" id="28377.ENSACAP00000007540"/>
<organism evidence="15 16">
    <name type="scientific">Anolis carolinensis</name>
    <name type="common">Green anole</name>
    <name type="synonym">American chameleon</name>
    <dbReference type="NCBI Taxonomy" id="28377"/>
    <lineage>
        <taxon>Eukaryota</taxon>
        <taxon>Metazoa</taxon>
        <taxon>Chordata</taxon>
        <taxon>Craniata</taxon>
        <taxon>Vertebrata</taxon>
        <taxon>Euteleostomi</taxon>
        <taxon>Lepidosauria</taxon>
        <taxon>Squamata</taxon>
        <taxon>Bifurcata</taxon>
        <taxon>Unidentata</taxon>
        <taxon>Episquamata</taxon>
        <taxon>Toxicofera</taxon>
        <taxon>Iguania</taxon>
        <taxon>Dactyloidae</taxon>
        <taxon>Anolis</taxon>
    </lineage>
</organism>
<comment type="subcellular location">
    <subcellularLocation>
        <location evidence="1">Golgi apparatus membrane</location>
        <topology evidence="1">Single-pass type II membrane protein</topology>
    </subcellularLocation>
</comment>
<name>H9GCY2_ANOCA</name>
<proteinExistence type="inferred from homology"/>